<name>A0ACC2JBN1_9PEZI</name>
<comment type="caution">
    <text evidence="1">The sequence shown here is derived from an EMBL/GenBank/DDBJ whole genome shotgun (WGS) entry which is preliminary data.</text>
</comment>
<dbReference type="EMBL" id="JAPUUL010002843">
    <property type="protein sequence ID" value="KAJ8124692.1"/>
    <property type="molecule type" value="Genomic_DNA"/>
</dbReference>
<reference evidence="1" key="1">
    <citation type="submission" date="2022-12" db="EMBL/GenBank/DDBJ databases">
        <title>Genome Sequence of Lasiodiplodia mahajangana.</title>
        <authorList>
            <person name="Buettner E."/>
        </authorList>
    </citation>
    <scope>NUCLEOTIDE SEQUENCE</scope>
    <source>
        <strain evidence="1">VT137</strain>
    </source>
</reference>
<keyword evidence="2" id="KW-1185">Reference proteome</keyword>
<protein>
    <submittedName>
        <fullName evidence="1">Uncharacterized protein</fullName>
    </submittedName>
</protein>
<gene>
    <name evidence="1" type="ORF">O1611_g8948</name>
</gene>
<evidence type="ECO:0000313" key="2">
    <source>
        <dbReference type="Proteomes" id="UP001153332"/>
    </source>
</evidence>
<sequence>MAISTAPTSANSTPPPSTVGDSIASELQVFQLPAIVNMSQPIVHSRRSSLSDYLRTSSDTIRLPSNEPRGRPQSQTPSTRGRRLSKLRPRQSSETERPASVSRIFSREAPIPKPTLTQTEHMVHELNRLESQTLYGLDTPSYSNQNQTRGRLTKNRTSRKGDIDTAQTSTSTRWSFFSRRNSVTGA</sequence>
<evidence type="ECO:0000313" key="1">
    <source>
        <dbReference type="EMBL" id="KAJ8124692.1"/>
    </source>
</evidence>
<organism evidence="1 2">
    <name type="scientific">Lasiodiplodia mahajangana</name>
    <dbReference type="NCBI Taxonomy" id="1108764"/>
    <lineage>
        <taxon>Eukaryota</taxon>
        <taxon>Fungi</taxon>
        <taxon>Dikarya</taxon>
        <taxon>Ascomycota</taxon>
        <taxon>Pezizomycotina</taxon>
        <taxon>Dothideomycetes</taxon>
        <taxon>Dothideomycetes incertae sedis</taxon>
        <taxon>Botryosphaeriales</taxon>
        <taxon>Botryosphaeriaceae</taxon>
        <taxon>Lasiodiplodia</taxon>
    </lineage>
</organism>
<dbReference type="Proteomes" id="UP001153332">
    <property type="component" value="Unassembled WGS sequence"/>
</dbReference>
<accession>A0ACC2JBN1</accession>
<proteinExistence type="predicted"/>